<dbReference type="eggNOG" id="COG1529">
    <property type="taxonomic scope" value="Bacteria"/>
</dbReference>
<dbReference type="GO" id="GO:0016491">
    <property type="term" value="F:oxidoreductase activity"/>
    <property type="evidence" value="ECO:0007669"/>
    <property type="project" value="UniProtKB-KW"/>
</dbReference>
<dbReference type="Gene3D" id="3.90.1170.50">
    <property type="entry name" value="Aldehyde oxidase/xanthine dehydrogenase, a/b hammerhead"/>
    <property type="match status" value="1"/>
</dbReference>
<dbReference type="Gene3D" id="3.30.365.10">
    <property type="entry name" value="Aldehyde oxidase/xanthine dehydrogenase, molybdopterin binding domain"/>
    <property type="match status" value="4"/>
</dbReference>
<dbReference type="SUPFAM" id="SSF56003">
    <property type="entry name" value="Molybdenum cofactor-binding domain"/>
    <property type="match status" value="1"/>
</dbReference>
<dbReference type="InterPro" id="IPR037165">
    <property type="entry name" value="AldOxase/xan_DH_Mopterin-bd_sf"/>
</dbReference>
<dbReference type="Proteomes" id="UP000000552">
    <property type="component" value="Chromosome"/>
</dbReference>
<organism evidence="4 5">
    <name type="scientific">Mesorhizobium japonicum (strain LMG 29417 / CECT 9101 / MAFF 303099)</name>
    <name type="common">Mesorhizobium loti (strain MAFF 303099)</name>
    <dbReference type="NCBI Taxonomy" id="266835"/>
    <lineage>
        <taxon>Bacteria</taxon>
        <taxon>Pseudomonadati</taxon>
        <taxon>Pseudomonadota</taxon>
        <taxon>Alphaproteobacteria</taxon>
        <taxon>Hyphomicrobiales</taxon>
        <taxon>Phyllobacteriaceae</taxon>
        <taxon>Mesorhizobium</taxon>
    </lineage>
</organism>
<dbReference type="Pfam" id="PF02738">
    <property type="entry name" value="MoCoBD_1"/>
    <property type="match status" value="1"/>
</dbReference>
<dbReference type="InterPro" id="IPR008274">
    <property type="entry name" value="AldOxase/xan_DH_MoCoBD1"/>
</dbReference>
<protein>
    <submittedName>
        <fullName evidence="4">Putative dehydrogenase</fullName>
    </submittedName>
</protein>
<name>Q985F3_RHILO</name>
<dbReference type="KEGG" id="mlo:mlr7702"/>
<evidence type="ECO:0000259" key="3">
    <source>
        <dbReference type="SMART" id="SM01008"/>
    </source>
</evidence>
<dbReference type="InterPro" id="IPR016208">
    <property type="entry name" value="Ald_Oxase/xanthine_DH-like"/>
</dbReference>
<evidence type="ECO:0000256" key="1">
    <source>
        <dbReference type="ARBA" id="ARBA00022505"/>
    </source>
</evidence>
<evidence type="ECO:0000256" key="2">
    <source>
        <dbReference type="ARBA" id="ARBA00023002"/>
    </source>
</evidence>
<dbReference type="SUPFAM" id="SSF54665">
    <property type="entry name" value="CO dehydrogenase molybdoprotein N-domain-like"/>
    <property type="match status" value="1"/>
</dbReference>
<dbReference type="InterPro" id="IPR000674">
    <property type="entry name" value="Ald_Oxase/Xan_DH_a/b"/>
</dbReference>
<dbReference type="InterPro" id="IPR046867">
    <property type="entry name" value="AldOxase/xan_DH_MoCoBD2"/>
</dbReference>
<evidence type="ECO:0000313" key="4">
    <source>
        <dbReference type="EMBL" id="BAB54109.1"/>
    </source>
</evidence>
<dbReference type="SMART" id="SM01008">
    <property type="entry name" value="Ald_Xan_dh_C"/>
    <property type="match status" value="1"/>
</dbReference>
<evidence type="ECO:0000313" key="5">
    <source>
        <dbReference type="Proteomes" id="UP000000552"/>
    </source>
</evidence>
<gene>
    <name evidence="4" type="ordered locus">mlr7702</name>
</gene>
<dbReference type="PANTHER" id="PTHR11908:SF132">
    <property type="entry name" value="ALDEHYDE OXIDASE 1-RELATED"/>
    <property type="match status" value="1"/>
</dbReference>
<dbReference type="PANTHER" id="PTHR11908">
    <property type="entry name" value="XANTHINE DEHYDROGENASE"/>
    <property type="match status" value="1"/>
</dbReference>
<dbReference type="GO" id="GO:0005506">
    <property type="term" value="F:iron ion binding"/>
    <property type="evidence" value="ECO:0007669"/>
    <property type="project" value="InterPro"/>
</dbReference>
<reference evidence="4 5" key="1">
    <citation type="journal article" date="2000" name="DNA Res.">
        <title>Complete genome structure of the nitrogen-fixing symbiotic bacterium Mesorhizobium loti.</title>
        <authorList>
            <person name="Kaneko T."/>
            <person name="Nakamura Y."/>
            <person name="Sato S."/>
            <person name="Asamizu E."/>
            <person name="Kato T."/>
            <person name="Sasamoto S."/>
            <person name="Watanabe A."/>
            <person name="Idesawa K."/>
            <person name="Ishikawa A."/>
            <person name="Kawashima K."/>
            <person name="Kimura T."/>
            <person name="Kishida Y."/>
            <person name="Kiyokawa C."/>
            <person name="Kohara M."/>
            <person name="Matsumoto M."/>
            <person name="Matsuno A."/>
            <person name="Mochizuki Y."/>
            <person name="Nakayama S."/>
            <person name="Nakazaki N."/>
            <person name="Shimpo S."/>
            <person name="Sugimoto M."/>
            <person name="Takeuchi C."/>
            <person name="Yamada M."/>
            <person name="Tabata S."/>
        </authorList>
    </citation>
    <scope>NUCLEOTIDE SEQUENCE [LARGE SCALE GENOMIC DNA]</scope>
    <source>
        <strain evidence="5">LMG 29417 / CECT 9101 / MAFF 303099</strain>
    </source>
</reference>
<dbReference type="Pfam" id="PF20256">
    <property type="entry name" value="MoCoBD_2"/>
    <property type="match status" value="1"/>
</dbReference>
<sequence>MPISGVRSPHPREAAMTVVTPKFGMGASVLRREDAAFIQGQGRYTDDIQPAGVLHGYVLRSPIAKASFTIGSIEAAKAAPGVHLVLTGGDLTHLRDLKSGVMQPQPDGTKAPTRDIPILCRDRVNYVGDAVAFVVADSRALAQDAAELIEVDYDGEDAASGTATALAEGTPLVWPELGSNRAFTYHMGDKKKTDAAFAGAAHVTRIEFVNNRLVCNYMEPRSAIGEWNVGENRFVLTTGSQGVHSMQYILASVFKIKKDQLRVITPDVGGGFGPKSFVYREYPLVLEAAKRLGRPVKWAGDRTEHFLTDAQGRDNAVTAEMALDKDGRFLGMRVDLLANIGAYISQYGPFIPYIGVTMSTGVYDIRALDVSVTGLYTNTCPVDAYRGAGRPEAAFLLEKLVDACAHDLGLPVEEIRRRNFIRPEQFPYRTQTGRLYDNGEFEGHMDRAIERSQWKAFPQRLEQSKADGKIRGIGMATYIEACAFPGSEPAFVELNGDGTVTLKIGTQTNGQGHATAYAQFLSEKLNLDIDKIHVRQGDTDELKAGGGTGGSRSIPLGGVSASRAGEDLANKIKRIAADELEASAGDIELSDGVARIVGTDRSIDFSSIAKAAKTPDDLKGFGEFVQDECTYPNGTHICEVEIDPDTGATEIVRYTIVDDFGVTVNPILLAGQVHGGVVQGIGQALTENTIHGEDGQLLTASFMDYAMPRADNFPFFHFETRNVPSTTNALGIKGAGEAGTIGSTPAALNAVTDALWRAYGIRHIEMPATPARIWAAIRGASPT</sequence>
<accession>Q985F3</accession>
<proteinExistence type="predicted"/>
<dbReference type="EMBL" id="BA000012">
    <property type="protein sequence ID" value="BAB54109.1"/>
    <property type="molecule type" value="Genomic_DNA"/>
</dbReference>
<feature type="domain" description="Aldehyde oxidase/xanthine dehydrogenase a/b hammerhead" evidence="3">
    <location>
        <begin position="39"/>
        <end position="157"/>
    </location>
</feature>
<dbReference type="Pfam" id="PF01315">
    <property type="entry name" value="Ald_Xan_dh_C"/>
    <property type="match status" value="1"/>
</dbReference>
<dbReference type="HOGENOM" id="CLU_001681_2_0_5"/>
<dbReference type="InterPro" id="IPR036856">
    <property type="entry name" value="Ald_Oxase/Xan_DH_a/b_sf"/>
</dbReference>
<keyword evidence="2" id="KW-0560">Oxidoreductase</keyword>
<keyword evidence="1" id="KW-0500">Molybdenum</keyword>
<dbReference type="AlphaFoldDB" id="Q985F3"/>